<accession>A0A916RU83</accession>
<keyword evidence="8" id="KW-0472">Membrane</keyword>
<dbReference type="Gene3D" id="3.40.50.300">
    <property type="entry name" value="P-loop containing nucleotide triphosphate hydrolases"/>
    <property type="match status" value="1"/>
</dbReference>
<dbReference type="GO" id="GO:0005524">
    <property type="term" value="F:ATP binding"/>
    <property type="evidence" value="ECO:0007669"/>
    <property type="project" value="UniProtKB-KW"/>
</dbReference>
<sequence>MENLTLNVALLRKRVPNLTVAAKEKGLRPATVSNLCTGKTPVGRAELRTIVALAELAECKIDDLIIRGHEMKMIETGIKIVDFFSPITRGGINGFIARSGMGQLVLLAEILYRLKKENYTTMLFMPDTSSPELKEVIESSDILIRNLTSAFEAIPNLNGNVILAADKSLVATGEIYSLLDKLNAIDGLSTTTFLVDPTGEAVDEELPYGPLDSHIVFDTELISRKLFPAINPISSTSMITENNENDKKHMELLQKARKILRRYRELRFLVNAFGFDRLQFADKEIYKRGERLEAYLTQRFFVAEPYTKKKGASISLGVVLDDVNRIIDGQVDELSSEKLLYIGSLNEVM</sequence>
<keyword evidence="10" id="KW-0066">ATP synthesis</keyword>
<evidence type="ECO:0000256" key="3">
    <source>
        <dbReference type="ARBA" id="ARBA00022448"/>
    </source>
</evidence>
<dbReference type="Proteomes" id="UP000613512">
    <property type="component" value="Unassembled WGS sequence"/>
</dbReference>
<evidence type="ECO:0000256" key="10">
    <source>
        <dbReference type="ARBA" id="ARBA00023310"/>
    </source>
</evidence>
<dbReference type="EMBL" id="BMEY01000004">
    <property type="protein sequence ID" value="GGA67814.1"/>
    <property type="molecule type" value="Genomic_DNA"/>
</dbReference>
<reference evidence="12" key="1">
    <citation type="journal article" date="2014" name="Int. J. Syst. Evol. Microbiol.">
        <title>Complete genome sequence of Corynebacterium casei LMG S-19264T (=DSM 44701T), isolated from a smear-ripened cheese.</title>
        <authorList>
            <consortium name="US DOE Joint Genome Institute (JGI-PGF)"/>
            <person name="Walter F."/>
            <person name="Albersmeier A."/>
            <person name="Kalinowski J."/>
            <person name="Ruckert C."/>
        </authorList>
    </citation>
    <scope>NUCLEOTIDE SEQUENCE</scope>
    <source>
        <strain evidence="12">CGMCC 1.12408</strain>
    </source>
</reference>
<comment type="caution">
    <text evidence="12">The sequence shown here is derived from an EMBL/GenBank/DDBJ whole genome shotgun (WGS) entry which is preliminary data.</text>
</comment>
<keyword evidence="13" id="KW-1185">Reference proteome</keyword>
<dbReference type="SUPFAM" id="SSF47917">
    <property type="entry name" value="C-terminal domain of alpha and beta subunits of F1 ATP synthase"/>
    <property type="match status" value="1"/>
</dbReference>
<dbReference type="PANTHER" id="PTHR15184:SF71">
    <property type="entry name" value="ATP SYNTHASE SUBUNIT BETA, MITOCHONDRIAL"/>
    <property type="match status" value="1"/>
</dbReference>
<dbReference type="InterPro" id="IPR055190">
    <property type="entry name" value="ATP-synt_VA_C"/>
</dbReference>
<keyword evidence="6" id="KW-1278">Translocase</keyword>
<keyword evidence="9" id="KW-0139">CF(1)</keyword>
<evidence type="ECO:0000256" key="7">
    <source>
        <dbReference type="ARBA" id="ARBA00023065"/>
    </source>
</evidence>
<evidence type="ECO:0000256" key="9">
    <source>
        <dbReference type="ARBA" id="ARBA00023196"/>
    </source>
</evidence>
<evidence type="ECO:0000256" key="5">
    <source>
        <dbReference type="ARBA" id="ARBA00022840"/>
    </source>
</evidence>
<dbReference type="RefSeq" id="WP_188383558.1">
    <property type="nucleotide sequence ID" value="NZ_BMEY01000004.1"/>
</dbReference>
<dbReference type="GO" id="GO:0045259">
    <property type="term" value="C:proton-transporting ATP synthase complex"/>
    <property type="evidence" value="ECO:0007669"/>
    <property type="project" value="UniProtKB-KW"/>
</dbReference>
<reference evidence="12" key="2">
    <citation type="submission" date="2020-09" db="EMBL/GenBank/DDBJ databases">
        <authorList>
            <person name="Sun Q."/>
            <person name="Zhou Y."/>
        </authorList>
    </citation>
    <scope>NUCLEOTIDE SEQUENCE</scope>
    <source>
        <strain evidence="12">CGMCC 1.12408</strain>
    </source>
</reference>
<evidence type="ECO:0000256" key="6">
    <source>
        <dbReference type="ARBA" id="ARBA00022967"/>
    </source>
</evidence>
<feature type="domain" description="ATP synthase A/B type C-terminal" evidence="11">
    <location>
        <begin position="243"/>
        <end position="305"/>
    </location>
</feature>
<gene>
    <name evidence="12" type="ORF">GCM10008025_09590</name>
</gene>
<evidence type="ECO:0000256" key="8">
    <source>
        <dbReference type="ARBA" id="ARBA00023136"/>
    </source>
</evidence>
<protein>
    <recommendedName>
        <fullName evidence="11">ATP synthase A/B type C-terminal domain-containing protein</fullName>
    </recommendedName>
</protein>
<keyword evidence="5" id="KW-0067">ATP-binding</keyword>
<dbReference type="InterPro" id="IPR024034">
    <property type="entry name" value="ATPase_F1/V1_b/a_C"/>
</dbReference>
<evidence type="ECO:0000313" key="12">
    <source>
        <dbReference type="EMBL" id="GGA67814.1"/>
    </source>
</evidence>
<dbReference type="InterPro" id="IPR027417">
    <property type="entry name" value="P-loop_NTPase"/>
</dbReference>
<evidence type="ECO:0000259" key="11">
    <source>
        <dbReference type="Pfam" id="PF22919"/>
    </source>
</evidence>
<evidence type="ECO:0000313" key="13">
    <source>
        <dbReference type="Proteomes" id="UP000613512"/>
    </source>
</evidence>
<dbReference type="GO" id="GO:0046933">
    <property type="term" value="F:proton-transporting ATP synthase activity, rotational mechanism"/>
    <property type="evidence" value="ECO:0007669"/>
    <property type="project" value="TreeGrafter"/>
</dbReference>
<evidence type="ECO:0000256" key="2">
    <source>
        <dbReference type="ARBA" id="ARBA00008936"/>
    </source>
</evidence>
<organism evidence="12 13">
    <name type="scientific">Ornithinibacillus halotolerans</name>
    <dbReference type="NCBI Taxonomy" id="1274357"/>
    <lineage>
        <taxon>Bacteria</taxon>
        <taxon>Bacillati</taxon>
        <taxon>Bacillota</taxon>
        <taxon>Bacilli</taxon>
        <taxon>Bacillales</taxon>
        <taxon>Bacillaceae</taxon>
        <taxon>Ornithinibacillus</taxon>
    </lineage>
</organism>
<dbReference type="Pfam" id="PF22919">
    <property type="entry name" value="ATP-synt_VA_C"/>
    <property type="match status" value="1"/>
</dbReference>
<keyword evidence="4" id="KW-0547">Nucleotide-binding</keyword>
<name>A0A916RU83_9BACI</name>
<dbReference type="Gene3D" id="1.10.1140.10">
    <property type="entry name" value="Bovine Mitochondrial F1-atpase, Atp Synthase Beta Chain, Chain D, domain 3"/>
    <property type="match status" value="1"/>
</dbReference>
<keyword evidence="7" id="KW-0406">Ion transport</keyword>
<comment type="similarity">
    <text evidence="2">Belongs to the ATPase alpha/beta chains family.</text>
</comment>
<dbReference type="InterPro" id="IPR050053">
    <property type="entry name" value="ATPase_alpha/beta_chains"/>
</dbReference>
<dbReference type="AlphaFoldDB" id="A0A916RU83"/>
<keyword evidence="3" id="KW-0813">Transport</keyword>
<proteinExistence type="inferred from homology"/>
<comment type="subcellular location">
    <subcellularLocation>
        <location evidence="1">Membrane</location>
    </subcellularLocation>
</comment>
<evidence type="ECO:0000256" key="1">
    <source>
        <dbReference type="ARBA" id="ARBA00004370"/>
    </source>
</evidence>
<dbReference type="PANTHER" id="PTHR15184">
    <property type="entry name" value="ATP SYNTHASE"/>
    <property type="match status" value="1"/>
</dbReference>
<dbReference type="SUPFAM" id="SSF52540">
    <property type="entry name" value="P-loop containing nucleoside triphosphate hydrolases"/>
    <property type="match status" value="1"/>
</dbReference>
<evidence type="ECO:0000256" key="4">
    <source>
        <dbReference type="ARBA" id="ARBA00022741"/>
    </source>
</evidence>